<dbReference type="Proteomes" id="UP000887574">
    <property type="component" value="Unplaced"/>
</dbReference>
<evidence type="ECO:0000313" key="2">
    <source>
        <dbReference type="WBParaSite" id="jg21016"/>
    </source>
</evidence>
<reference evidence="2" key="1">
    <citation type="submission" date="2022-11" db="UniProtKB">
        <authorList>
            <consortium name="WormBaseParasite"/>
        </authorList>
    </citation>
    <scope>IDENTIFICATION</scope>
</reference>
<accession>A0A915DMS0</accession>
<organism evidence="1 2">
    <name type="scientific">Ditylenchus dipsaci</name>
    <dbReference type="NCBI Taxonomy" id="166011"/>
    <lineage>
        <taxon>Eukaryota</taxon>
        <taxon>Metazoa</taxon>
        <taxon>Ecdysozoa</taxon>
        <taxon>Nematoda</taxon>
        <taxon>Chromadorea</taxon>
        <taxon>Rhabditida</taxon>
        <taxon>Tylenchina</taxon>
        <taxon>Tylenchomorpha</taxon>
        <taxon>Sphaerularioidea</taxon>
        <taxon>Anguinidae</taxon>
        <taxon>Anguininae</taxon>
        <taxon>Ditylenchus</taxon>
    </lineage>
</organism>
<dbReference type="WBParaSite" id="jg21016">
    <property type="protein sequence ID" value="jg21016"/>
    <property type="gene ID" value="jg21016"/>
</dbReference>
<dbReference type="AlphaFoldDB" id="A0A915DMS0"/>
<evidence type="ECO:0000313" key="1">
    <source>
        <dbReference type="Proteomes" id="UP000887574"/>
    </source>
</evidence>
<protein>
    <submittedName>
        <fullName evidence="2">Uncharacterized protein</fullName>
    </submittedName>
</protein>
<name>A0A915DMS0_9BILA</name>
<keyword evidence="1" id="KW-1185">Reference proteome</keyword>
<proteinExistence type="predicted"/>
<sequence length="246" mass="26505">MCARCAFQPYHQVNRLIFNFLNCSSFSPNLKCVIGCAHYLSLAQSQLEGMDFASGVWDEEKKCLLTPTSLNSHTFMQSESDLVQDVSTAASVDATSSQPAHQFFFTSPLIYSEPALSSLGNSVINYNNVVSCAYSEATLPNVYIEDSISPSGLPGANMSDGANKPAITTNPPSHSTKCSAKALLQSLRVFFSESQPSIITVMGPSQFLTSNPSAPGKSENNTCKFKKSTDLPENGTTLTLLISKVF</sequence>